<dbReference type="GeneID" id="69801887"/>
<evidence type="ECO:0000256" key="1">
    <source>
        <dbReference type="SAM" id="MobiDB-lite"/>
    </source>
</evidence>
<feature type="region of interest" description="Disordered" evidence="1">
    <location>
        <begin position="71"/>
        <end position="95"/>
    </location>
</feature>
<keyword evidence="2" id="KW-0812">Transmembrane</keyword>
<keyword evidence="2" id="KW-0472">Membrane</keyword>
<dbReference type="Proteomes" id="UP000051957">
    <property type="component" value="Unassembled WGS sequence"/>
</dbReference>
<dbReference type="AlphaFoldDB" id="A0A0R1YZ62"/>
<comment type="caution">
    <text evidence="3">The sequence shown here is derived from an EMBL/GenBank/DDBJ whole genome shotgun (WGS) entry which is preliminary data.</text>
</comment>
<organism evidence="3 4">
    <name type="scientific">Lentilactobacillus parabuchneri DSM 5707 = NBRC 107865</name>
    <dbReference type="NCBI Taxonomy" id="1423784"/>
    <lineage>
        <taxon>Bacteria</taxon>
        <taxon>Bacillati</taxon>
        <taxon>Bacillota</taxon>
        <taxon>Bacilli</taxon>
        <taxon>Lactobacillales</taxon>
        <taxon>Lactobacillaceae</taxon>
        <taxon>Lentilactobacillus</taxon>
    </lineage>
</organism>
<reference evidence="3 4" key="1">
    <citation type="journal article" date="2015" name="Genome Announc.">
        <title>Expanding the biotechnology potential of lactobacilli through comparative genomics of 213 strains and associated genera.</title>
        <authorList>
            <person name="Sun Z."/>
            <person name="Harris H.M."/>
            <person name="McCann A."/>
            <person name="Guo C."/>
            <person name="Argimon S."/>
            <person name="Zhang W."/>
            <person name="Yang X."/>
            <person name="Jeffery I.B."/>
            <person name="Cooney J.C."/>
            <person name="Kagawa T.F."/>
            <person name="Liu W."/>
            <person name="Song Y."/>
            <person name="Salvetti E."/>
            <person name="Wrobel A."/>
            <person name="Rasinkangas P."/>
            <person name="Parkhill J."/>
            <person name="Rea M.C."/>
            <person name="O'Sullivan O."/>
            <person name="Ritari J."/>
            <person name="Douillard F.P."/>
            <person name="Paul Ross R."/>
            <person name="Yang R."/>
            <person name="Briner A.E."/>
            <person name="Felis G.E."/>
            <person name="de Vos W.M."/>
            <person name="Barrangou R."/>
            <person name="Klaenhammer T.R."/>
            <person name="Caufield P.W."/>
            <person name="Cui Y."/>
            <person name="Zhang H."/>
            <person name="O'Toole P.W."/>
        </authorList>
    </citation>
    <scope>NUCLEOTIDE SEQUENCE [LARGE SCALE GENOMIC DNA]</scope>
    <source>
        <strain evidence="3 4">DSM 5707</strain>
    </source>
</reference>
<dbReference type="PATRIC" id="fig|1423784.4.peg.76"/>
<name>A0A0R1YZ62_9LACO</name>
<feature type="compositionally biased region" description="Low complexity" evidence="1">
    <location>
        <begin position="84"/>
        <end position="95"/>
    </location>
</feature>
<keyword evidence="2" id="KW-1133">Transmembrane helix</keyword>
<evidence type="ECO:0000313" key="4">
    <source>
        <dbReference type="Proteomes" id="UP000051957"/>
    </source>
</evidence>
<proteinExistence type="predicted"/>
<gene>
    <name evidence="3" type="ORF">FC51_GL000076</name>
</gene>
<accession>A0A0R1YZ62</accession>
<evidence type="ECO:0000313" key="3">
    <source>
        <dbReference type="EMBL" id="KRM47602.1"/>
    </source>
</evidence>
<sequence>MISQLFDVITKLSSYAMVIFFAMFVYFKTTGKKGKYPYGKYALISLVLMAVFGTLFFNTPQGKNVIKKGNAEQEARTEKKAKSKQQTPTKTTKASVKQTLSTTRTLLFVHQTKFSSRGQVATIEVTDKRDTKESFRLTTIAILKAIKNSKYQQFNEFEIVFNRNVGNGQKKTIVKSTFKKSTLQKLNLKTLETNQLRDKADTYYESK</sequence>
<feature type="compositionally biased region" description="Basic and acidic residues" evidence="1">
    <location>
        <begin position="71"/>
        <end position="80"/>
    </location>
</feature>
<dbReference type="RefSeq" id="WP_057909347.1">
    <property type="nucleotide sequence ID" value="NZ_AZGK01000001.1"/>
</dbReference>
<dbReference type="EMBL" id="AZGK01000001">
    <property type="protein sequence ID" value="KRM47602.1"/>
    <property type="molecule type" value="Genomic_DNA"/>
</dbReference>
<evidence type="ECO:0000256" key="2">
    <source>
        <dbReference type="SAM" id="Phobius"/>
    </source>
</evidence>
<protein>
    <submittedName>
        <fullName evidence="3">Uncharacterized protein</fullName>
    </submittedName>
</protein>
<feature type="transmembrane region" description="Helical" evidence="2">
    <location>
        <begin position="41"/>
        <end position="58"/>
    </location>
</feature>
<feature type="transmembrane region" description="Helical" evidence="2">
    <location>
        <begin position="12"/>
        <end position="29"/>
    </location>
</feature>